<evidence type="ECO:0000256" key="1">
    <source>
        <dbReference type="SAM" id="Phobius"/>
    </source>
</evidence>
<keyword evidence="1" id="KW-0472">Membrane</keyword>
<keyword evidence="1" id="KW-1133">Transmembrane helix</keyword>
<accession>R1CCK1</accession>
<name>R1CCK1_9FIRM</name>
<protein>
    <recommendedName>
        <fullName evidence="4">DUF4179 domain-containing protein</fullName>
    </recommendedName>
</protein>
<evidence type="ECO:0000313" key="2">
    <source>
        <dbReference type="EMBL" id="EOC99994.1"/>
    </source>
</evidence>
<organism evidence="2 3">
    <name type="scientific">Caldisalinibacter kiritimatiensis</name>
    <dbReference type="NCBI Taxonomy" id="1304284"/>
    <lineage>
        <taxon>Bacteria</taxon>
        <taxon>Bacillati</taxon>
        <taxon>Bacillota</taxon>
        <taxon>Tissierellia</taxon>
        <taxon>Tissierellales</taxon>
        <taxon>Thermohalobacteraceae</taxon>
        <taxon>Caldisalinibacter</taxon>
    </lineage>
</organism>
<comment type="caution">
    <text evidence="2">The sequence shown here is derived from an EMBL/GenBank/DDBJ whole genome shotgun (WGS) entry which is preliminary data.</text>
</comment>
<dbReference type="EMBL" id="ARZA01000217">
    <property type="protein sequence ID" value="EOC99994.1"/>
    <property type="molecule type" value="Genomic_DNA"/>
</dbReference>
<dbReference type="RefSeq" id="WP_006315065.1">
    <property type="nucleotide sequence ID" value="NZ_ARZA01000217.1"/>
</dbReference>
<evidence type="ECO:0000313" key="3">
    <source>
        <dbReference type="Proteomes" id="UP000013378"/>
    </source>
</evidence>
<feature type="transmembrane region" description="Helical" evidence="1">
    <location>
        <begin position="40"/>
        <end position="59"/>
    </location>
</feature>
<evidence type="ECO:0008006" key="4">
    <source>
        <dbReference type="Google" id="ProtNLM"/>
    </source>
</evidence>
<dbReference type="eggNOG" id="ENOG5033TR4">
    <property type="taxonomic scope" value="Bacteria"/>
</dbReference>
<keyword evidence="3" id="KW-1185">Reference proteome</keyword>
<gene>
    <name evidence="2" type="ORF">L21TH_1966</name>
</gene>
<reference evidence="2 3" key="1">
    <citation type="journal article" date="2015" name="Geomicrobiol. J.">
        <title>Caldisalinibacter kiritimatiensis gen. nov., sp. nov., a moderately thermohalophilic thiosulfate-reducing bacterium from a hypersaline microbial mat.</title>
        <authorList>
            <person name="Ben Hania W."/>
            <person name="Joseph M."/>
            <person name="Fiebig A."/>
            <person name="Bunk B."/>
            <person name="Klenk H.-P."/>
            <person name="Fardeau M.-L."/>
            <person name="Spring S."/>
        </authorList>
    </citation>
    <scope>NUCLEOTIDE SEQUENCE [LARGE SCALE GENOMIC DNA]</scope>
    <source>
        <strain evidence="2 3">L21-TH-D2</strain>
    </source>
</reference>
<dbReference type="OrthoDB" id="1948877at2"/>
<dbReference type="AlphaFoldDB" id="R1CCK1"/>
<keyword evidence="1" id="KW-0812">Transmembrane</keyword>
<proteinExistence type="predicted"/>
<dbReference type="Proteomes" id="UP000013378">
    <property type="component" value="Unassembled WGS sequence"/>
</dbReference>
<sequence length="443" mass="50922">MNNLKDLKDYINENLEDIKMTEDIRNNIIKKSKNNSSYTMKYVAMIVLPILLISCLIFNEPISYATQRVLKYVPGIRKLISTDVGNQVYGLSGSIEMSIGEQYIKVNSAYTESNTVTLIMEGNVPLDILMKDKASLGHQIIALDEYNNVAEITSWDIIGDSDEYQWSGRITYTFKNPVKKFNIVYDKYKMPIIMTELPEVSFKERNYISVNDIGIDIAVITNYVEDKLEVNLLAQANDSDKSISFPLNDIYLVNSKGEKYYCISSNLENKLYFDKKLEPGMKLVIPYILIEDEGLQSKVTISKDDELPIHIKVGENDLVINSVEWIQYVERFNYRTPENDYHLVEEAAQKVKLVINKNMVGSNDLKLYDIAASVNENQLNKYMVEGVKVIFTDPTEENNSEITNENYKELVLTNIKKEQQEIIVTFTDPIFYMTNEIIIPLQP</sequence>